<accession>A0ABT0XJ17</accession>
<evidence type="ECO:0000313" key="3">
    <source>
        <dbReference type="Proteomes" id="UP001203665"/>
    </source>
</evidence>
<evidence type="ECO:0000313" key="2">
    <source>
        <dbReference type="EMBL" id="MCM2675903.1"/>
    </source>
</evidence>
<keyword evidence="1" id="KW-1133">Transmembrane helix</keyword>
<name>A0ABT0XJ17_9BACI</name>
<dbReference type="EMBL" id="JAMQJY010000001">
    <property type="protein sequence ID" value="MCM2675903.1"/>
    <property type="molecule type" value="Genomic_DNA"/>
</dbReference>
<organism evidence="2 3">
    <name type="scientific">Alkalicoccobacillus plakortidis</name>
    <dbReference type="NCBI Taxonomy" id="444060"/>
    <lineage>
        <taxon>Bacteria</taxon>
        <taxon>Bacillati</taxon>
        <taxon>Bacillota</taxon>
        <taxon>Bacilli</taxon>
        <taxon>Bacillales</taxon>
        <taxon>Bacillaceae</taxon>
        <taxon>Alkalicoccobacillus</taxon>
    </lineage>
</organism>
<protein>
    <submittedName>
        <fullName evidence="2">Uncharacterized protein</fullName>
    </submittedName>
</protein>
<proteinExistence type="predicted"/>
<comment type="caution">
    <text evidence="2">The sequence shown here is derived from an EMBL/GenBank/DDBJ whole genome shotgun (WGS) entry which is preliminary data.</text>
</comment>
<feature type="transmembrane region" description="Helical" evidence="1">
    <location>
        <begin position="41"/>
        <end position="58"/>
    </location>
</feature>
<sequence>MVSFKQRVDHSHFRTVRTGMTVMPIIAILGFLDLIPVSNTVAWLSLAAFIVSIIMYFAKFKGRNPTKDIN</sequence>
<feature type="transmembrane region" description="Helical" evidence="1">
    <location>
        <begin position="15"/>
        <end position="35"/>
    </location>
</feature>
<gene>
    <name evidence="2" type="ORF">NDM98_10620</name>
</gene>
<dbReference type="RefSeq" id="WP_251607273.1">
    <property type="nucleotide sequence ID" value="NZ_JAMQJY010000001.1"/>
</dbReference>
<reference evidence="2" key="1">
    <citation type="submission" date="2022-06" db="EMBL/GenBank/DDBJ databases">
        <title>Alkalicoccobacillus porphyridii sp. nov., isolated from a marine red alga, Porphyridium purpureum and reclassification of Shouchella plakortidis and Shouchella gibsonii as Alkalicoccobacillus plakortidis comb. nov. and Alkalicoccobacillus gibsonii comb. nov.</title>
        <authorList>
            <person name="Kim K.H."/>
            <person name="Lee J.K."/>
            <person name="Han D.M."/>
            <person name="Baek J.H."/>
            <person name="Jeon C.O."/>
        </authorList>
    </citation>
    <scope>NUCLEOTIDE SEQUENCE</scope>
    <source>
        <strain evidence="2">DSM 19153</strain>
    </source>
</reference>
<keyword evidence="1" id="KW-0812">Transmembrane</keyword>
<keyword evidence="3" id="KW-1185">Reference proteome</keyword>
<evidence type="ECO:0000256" key="1">
    <source>
        <dbReference type="SAM" id="Phobius"/>
    </source>
</evidence>
<dbReference type="Proteomes" id="UP001203665">
    <property type="component" value="Unassembled WGS sequence"/>
</dbReference>
<keyword evidence="1" id="KW-0472">Membrane</keyword>